<accession>E7C1V5</accession>
<proteinExistence type="predicted"/>
<reference evidence="1" key="1">
    <citation type="submission" date="2010-01" db="EMBL/GenBank/DDBJ databases">
        <title>Genome fragments of uncultured bacteria from the North Pacific subtropical Gyre.</title>
        <authorList>
            <person name="Pham V.D."/>
            <person name="Delong E.F."/>
        </authorList>
    </citation>
    <scope>NUCLEOTIDE SEQUENCE</scope>
</reference>
<dbReference type="EMBL" id="GU567954">
    <property type="protein sequence ID" value="ADI21429.1"/>
    <property type="molecule type" value="Genomic_DNA"/>
</dbReference>
<dbReference type="SUPFAM" id="SSF53335">
    <property type="entry name" value="S-adenosyl-L-methionine-dependent methyltransferases"/>
    <property type="match status" value="1"/>
</dbReference>
<evidence type="ECO:0000313" key="1">
    <source>
        <dbReference type="EMBL" id="ADI21429.1"/>
    </source>
</evidence>
<protein>
    <submittedName>
        <fullName evidence="1">Predicted methyltransferase</fullName>
    </submittedName>
</protein>
<dbReference type="GO" id="GO:0008168">
    <property type="term" value="F:methyltransferase activity"/>
    <property type="evidence" value="ECO:0007669"/>
    <property type="project" value="UniProtKB-KW"/>
</dbReference>
<dbReference type="AlphaFoldDB" id="E7C1V5"/>
<name>E7C1V5_9GAMM</name>
<dbReference type="InterPro" id="IPR029063">
    <property type="entry name" value="SAM-dependent_MTases_sf"/>
</dbReference>
<keyword evidence="1" id="KW-0489">Methyltransferase</keyword>
<dbReference type="CDD" id="cd02440">
    <property type="entry name" value="AdoMet_MTases"/>
    <property type="match status" value="1"/>
</dbReference>
<dbReference type="InterPro" id="IPR019410">
    <property type="entry name" value="Methyltransf_16"/>
</dbReference>
<dbReference type="Pfam" id="PF10294">
    <property type="entry name" value="Methyltransf_16"/>
    <property type="match status" value="1"/>
</dbReference>
<organism evidence="1">
    <name type="scientific">uncultured gamma proteobacterium HF0010_26J14</name>
    <dbReference type="NCBI Taxonomy" id="723564"/>
    <lineage>
        <taxon>Bacteria</taxon>
        <taxon>Pseudomonadati</taxon>
        <taxon>Pseudomonadota</taxon>
        <taxon>Gammaproteobacteria</taxon>
        <taxon>environmental samples</taxon>
    </lineage>
</organism>
<dbReference type="Gene3D" id="3.40.50.150">
    <property type="entry name" value="Vaccinia Virus protein VP39"/>
    <property type="match status" value="1"/>
</dbReference>
<sequence>MSDLVYDSLGGLFDDPQNAHGDCENPFLYVWPEQQQQETGNEDDDKKKEIYLNNPLSKDIELTLANSEPDLMAHHVWEAAIQLSNLIVNGKIDVKGKYVIELGAGAALPAIISALASAKLVLATDYDSKPIVDNMIQNIEKNIKEYSNIRSLGVTWGVTPAEKIFELSENERFDCILLADTLWLGDQHVALLDMINDIINEETGIIYLTYQHHNEHAPSFFELATTNVKYNYEIIDTVKIPWGGRTLEDFVELENDEEMYGPVLFTSMRKRTQNNY</sequence>
<keyword evidence="1" id="KW-0808">Transferase</keyword>
<dbReference type="PANTHER" id="PTHR14614">
    <property type="entry name" value="HEPATOCELLULAR CARCINOMA-ASSOCIATED ANTIGEN"/>
    <property type="match status" value="1"/>
</dbReference>
<dbReference type="GO" id="GO:0032259">
    <property type="term" value="P:methylation"/>
    <property type="evidence" value="ECO:0007669"/>
    <property type="project" value="UniProtKB-KW"/>
</dbReference>
<dbReference type="PANTHER" id="PTHR14614:SF10">
    <property type="entry name" value="PROTEIN N-TERMINAL AND LYSINE N-METHYLTRANSFERASE EFM7"/>
    <property type="match status" value="1"/>
</dbReference>
<dbReference type="GO" id="GO:0005737">
    <property type="term" value="C:cytoplasm"/>
    <property type="evidence" value="ECO:0007669"/>
    <property type="project" value="TreeGrafter"/>
</dbReference>